<protein>
    <submittedName>
        <fullName evidence="6">Matrixin</fullName>
    </submittedName>
</protein>
<evidence type="ECO:0000256" key="4">
    <source>
        <dbReference type="ARBA" id="ARBA00022833"/>
    </source>
</evidence>
<dbReference type="GO" id="GO:0006508">
    <property type="term" value="P:proteolysis"/>
    <property type="evidence" value="ECO:0007669"/>
    <property type="project" value="UniProtKB-KW"/>
</dbReference>
<organism evidence="6 7">
    <name type="scientific">Archangium gephyra</name>
    <dbReference type="NCBI Taxonomy" id="48"/>
    <lineage>
        <taxon>Bacteria</taxon>
        <taxon>Pseudomonadati</taxon>
        <taxon>Myxococcota</taxon>
        <taxon>Myxococcia</taxon>
        <taxon>Myxococcales</taxon>
        <taxon>Cystobacterineae</taxon>
        <taxon>Archangiaceae</taxon>
        <taxon>Archangium</taxon>
    </lineage>
</organism>
<reference evidence="6 7" key="1">
    <citation type="submission" date="2017-08" db="EMBL/GenBank/DDBJ databases">
        <title>Infants hospitalized years apart are colonized by the same room-sourced microbial strains.</title>
        <authorList>
            <person name="Brooks B."/>
            <person name="Olm M.R."/>
            <person name="Firek B.A."/>
            <person name="Baker R."/>
            <person name="Thomas B.C."/>
            <person name="Morowitz M.J."/>
            <person name="Banfield J.F."/>
        </authorList>
    </citation>
    <scope>NUCLEOTIDE SEQUENCE [LARGE SCALE GENOMIC DNA]</scope>
    <source>
        <strain evidence="6">S2_003_000_R2_14</strain>
    </source>
</reference>
<dbReference type="InterPro" id="IPR024079">
    <property type="entry name" value="MetalloPept_cat_dom_sf"/>
</dbReference>
<gene>
    <name evidence="6" type="ORF">DI536_06905</name>
</gene>
<dbReference type="AlphaFoldDB" id="A0A2W5TRM1"/>
<keyword evidence="3" id="KW-0378">Hydrolase</keyword>
<evidence type="ECO:0000256" key="1">
    <source>
        <dbReference type="ARBA" id="ARBA00022670"/>
    </source>
</evidence>
<name>A0A2W5TRM1_9BACT</name>
<dbReference type="GO" id="GO:0031012">
    <property type="term" value="C:extracellular matrix"/>
    <property type="evidence" value="ECO:0007669"/>
    <property type="project" value="InterPro"/>
</dbReference>
<dbReference type="SUPFAM" id="SSF55486">
    <property type="entry name" value="Metalloproteases ('zincins'), catalytic domain"/>
    <property type="match status" value="1"/>
</dbReference>
<dbReference type="Gene3D" id="3.40.390.10">
    <property type="entry name" value="Collagenase (Catalytic Domain)"/>
    <property type="match status" value="1"/>
</dbReference>
<evidence type="ECO:0000256" key="3">
    <source>
        <dbReference type="ARBA" id="ARBA00022801"/>
    </source>
</evidence>
<evidence type="ECO:0000313" key="6">
    <source>
        <dbReference type="EMBL" id="PZR16023.1"/>
    </source>
</evidence>
<sequence length="287" mass="31059">MIAQLSLAILLTQTGYVRSRVDSDDPMSQCLWWPENTAIVLHQNNAGNPENNGTEFAAFGKAVTAWQTQLNSCSSLTIADGTRTDSRQTGLFDDQDNQNVILFRQTKCTDSVAPTDACWKEENDDCGTKYDCWQHQAAAIAITTTSYNPKTGRILDSDIEFNTPSFVFTTVDSPPCPSVELVSQSCVASDIQNTATHELGHLLGLSHIGQAMSTMAPSAKLGETSKRLLDSGTARFVCEVYPAGKPSRTCVLKTVEPTLGKSSGCSSAPVAFVGLALATLLRRRRRT</sequence>
<comment type="caution">
    <text evidence="6">The sequence shown here is derived from an EMBL/GenBank/DDBJ whole genome shotgun (WGS) entry which is preliminary data.</text>
</comment>
<keyword evidence="4" id="KW-0862">Zinc</keyword>
<dbReference type="GO" id="GO:0004222">
    <property type="term" value="F:metalloendopeptidase activity"/>
    <property type="evidence" value="ECO:0007669"/>
    <property type="project" value="InterPro"/>
</dbReference>
<feature type="domain" description="Peptidase M10 metallopeptidase" evidence="5">
    <location>
        <begin position="186"/>
        <end position="230"/>
    </location>
</feature>
<dbReference type="Pfam" id="PF00413">
    <property type="entry name" value="Peptidase_M10"/>
    <property type="match status" value="1"/>
</dbReference>
<evidence type="ECO:0000259" key="5">
    <source>
        <dbReference type="Pfam" id="PF00413"/>
    </source>
</evidence>
<keyword evidence="2" id="KW-0479">Metal-binding</keyword>
<dbReference type="NCBIfam" id="NF041905">
    <property type="entry name" value="MXAN_2677_2678"/>
    <property type="match status" value="1"/>
</dbReference>
<evidence type="ECO:0000256" key="2">
    <source>
        <dbReference type="ARBA" id="ARBA00022723"/>
    </source>
</evidence>
<dbReference type="Proteomes" id="UP000249061">
    <property type="component" value="Unassembled WGS sequence"/>
</dbReference>
<dbReference type="EMBL" id="QFQP01000004">
    <property type="protein sequence ID" value="PZR16023.1"/>
    <property type="molecule type" value="Genomic_DNA"/>
</dbReference>
<accession>A0A2W5TRM1</accession>
<dbReference type="GO" id="GO:0008270">
    <property type="term" value="F:zinc ion binding"/>
    <property type="evidence" value="ECO:0007669"/>
    <property type="project" value="InterPro"/>
</dbReference>
<proteinExistence type="predicted"/>
<evidence type="ECO:0000313" key="7">
    <source>
        <dbReference type="Proteomes" id="UP000249061"/>
    </source>
</evidence>
<dbReference type="InterPro" id="IPR001818">
    <property type="entry name" value="Pept_M10_metallopeptidase"/>
</dbReference>
<keyword evidence="1" id="KW-0645">Protease</keyword>